<evidence type="ECO:0000256" key="1">
    <source>
        <dbReference type="ARBA" id="ARBA00023125"/>
    </source>
</evidence>
<evidence type="ECO:0000256" key="3">
    <source>
        <dbReference type="PROSITE-ProRule" id="PRU00267"/>
    </source>
</evidence>
<proteinExistence type="predicted"/>
<sequence>MASSIQNITSSTVEDAAPLAFVFSGNEMIVQCTANNDDRDAAVNTMNTALLNYQKFNDGKHAAIVHCKASQSTRYWITSVPYAHTLDKESFKIIETTAEPVAQPPMVSSPLHHQKVTKVHIRRPRNQFIIYRQWMSAKIHANNPGVTAARISQIVGQMWRDAKPEIKVRFKALADEEDRMHKAKYPGYRYVAGRRNPQLPLSKRHLTQNPMTIDERLIAAGI</sequence>
<dbReference type="Pfam" id="PF00505">
    <property type="entry name" value="HMG_box"/>
    <property type="match status" value="1"/>
</dbReference>
<dbReference type="InterPro" id="IPR009071">
    <property type="entry name" value="HMG_box_dom"/>
</dbReference>
<dbReference type="GeneID" id="87831350"/>
<dbReference type="GO" id="GO:0000978">
    <property type="term" value="F:RNA polymerase II cis-regulatory region sequence-specific DNA binding"/>
    <property type="evidence" value="ECO:0007669"/>
    <property type="project" value="TreeGrafter"/>
</dbReference>
<evidence type="ECO:0000259" key="4">
    <source>
        <dbReference type="PROSITE" id="PS50118"/>
    </source>
</evidence>
<feature type="domain" description="HMG box" evidence="4">
    <location>
        <begin position="121"/>
        <end position="189"/>
    </location>
</feature>
<keyword evidence="6" id="KW-1185">Reference proteome</keyword>
<comment type="caution">
    <text evidence="5">The sequence shown here is derived from an EMBL/GenBank/DDBJ whole genome shotgun (WGS) entry which is preliminary data.</text>
</comment>
<dbReference type="SUPFAM" id="SSF47095">
    <property type="entry name" value="HMG-box"/>
    <property type="match status" value="1"/>
</dbReference>
<dbReference type="PANTHER" id="PTHR10270">
    <property type="entry name" value="SOX TRANSCRIPTION FACTOR"/>
    <property type="match status" value="1"/>
</dbReference>
<evidence type="ECO:0000256" key="2">
    <source>
        <dbReference type="ARBA" id="ARBA00023163"/>
    </source>
</evidence>
<dbReference type="GO" id="GO:0030154">
    <property type="term" value="P:cell differentiation"/>
    <property type="evidence" value="ECO:0007669"/>
    <property type="project" value="TreeGrafter"/>
</dbReference>
<gene>
    <name evidence="5" type="ORF">N657DRAFT_655203</name>
</gene>
<dbReference type="Proteomes" id="UP001302602">
    <property type="component" value="Unassembled WGS sequence"/>
</dbReference>
<evidence type="ECO:0000313" key="6">
    <source>
        <dbReference type="Proteomes" id="UP001302602"/>
    </source>
</evidence>
<feature type="DNA-binding region" description="HMG box" evidence="3">
    <location>
        <begin position="121"/>
        <end position="189"/>
    </location>
</feature>
<dbReference type="InterPro" id="IPR036910">
    <property type="entry name" value="HMG_box_dom_sf"/>
</dbReference>
<evidence type="ECO:0000313" key="5">
    <source>
        <dbReference type="EMBL" id="KAK4125087.1"/>
    </source>
</evidence>
<keyword evidence="1 3" id="KW-0238">DNA-binding</keyword>
<dbReference type="CDD" id="cd01389">
    <property type="entry name" value="HMG-box_ROX1-like"/>
    <property type="match status" value="1"/>
</dbReference>
<dbReference type="GO" id="GO:0000122">
    <property type="term" value="P:negative regulation of transcription by RNA polymerase II"/>
    <property type="evidence" value="ECO:0007669"/>
    <property type="project" value="TreeGrafter"/>
</dbReference>
<organism evidence="5 6">
    <name type="scientific">Parathielavia appendiculata</name>
    <dbReference type="NCBI Taxonomy" id="2587402"/>
    <lineage>
        <taxon>Eukaryota</taxon>
        <taxon>Fungi</taxon>
        <taxon>Dikarya</taxon>
        <taxon>Ascomycota</taxon>
        <taxon>Pezizomycotina</taxon>
        <taxon>Sordariomycetes</taxon>
        <taxon>Sordariomycetidae</taxon>
        <taxon>Sordariales</taxon>
        <taxon>Chaetomiaceae</taxon>
        <taxon>Parathielavia</taxon>
    </lineage>
</organism>
<dbReference type="PROSITE" id="PS50118">
    <property type="entry name" value="HMG_BOX_2"/>
    <property type="match status" value="1"/>
</dbReference>
<dbReference type="GO" id="GO:0005634">
    <property type="term" value="C:nucleus"/>
    <property type="evidence" value="ECO:0007669"/>
    <property type="project" value="UniProtKB-UniRule"/>
</dbReference>
<reference evidence="5" key="1">
    <citation type="journal article" date="2023" name="Mol. Phylogenet. Evol.">
        <title>Genome-scale phylogeny and comparative genomics of the fungal order Sordariales.</title>
        <authorList>
            <person name="Hensen N."/>
            <person name="Bonometti L."/>
            <person name="Westerberg I."/>
            <person name="Brannstrom I.O."/>
            <person name="Guillou S."/>
            <person name="Cros-Aarteil S."/>
            <person name="Calhoun S."/>
            <person name="Haridas S."/>
            <person name="Kuo A."/>
            <person name="Mondo S."/>
            <person name="Pangilinan J."/>
            <person name="Riley R."/>
            <person name="LaButti K."/>
            <person name="Andreopoulos B."/>
            <person name="Lipzen A."/>
            <person name="Chen C."/>
            <person name="Yan M."/>
            <person name="Daum C."/>
            <person name="Ng V."/>
            <person name="Clum A."/>
            <person name="Steindorff A."/>
            <person name="Ohm R.A."/>
            <person name="Martin F."/>
            <person name="Silar P."/>
            <person name="Natvig D.O."/>
            <person name="Lalanne C."/>
            <person name="Gautier V."/>
            <person name="Ament-Velasquez S.L."/>
            <person name="Kruys A."/>
            <person name="Hutchinson M.I."/>
            <person name="Powell A.J."/>
            <person name="Barry K."/>
            <person name="Miller A.N."/>
            <person name="Grigoriev I.V."/>
            <person name="Debuchy R."/>
            <person name="Gladieux P."/>
            <person name="Hiltunen Thoren M."/>
            <person name="Johannesson H."/>
        </authorList>
    </citation>
    <scope>NUCLEOTIDE SEQUENCE</scope>
    <source>
        <strain evidence="5">CBS 731.68</strain>
    </source>
</reference>
<keyword evidence="2" id="KW-0804">Transcription</keyword>
<dbReference type="PANTHER" id="PTHR10270:SF161">
    <property type="entry name" value="SEX-DETERMINING REGION Y PROTEIN"/>
    <property type="match status" value="1"/>
</dbReference>
<dbReference type="InterPro" id="IPR050140">
    <property type="entry name" value="SRY-related_HMG-box_TF-like"/>
</dbReference>
<protein>
    <recommendedName>
        <fullName evidence="4">HMG box domain-containing protein</fullName>
    </recommendedName>
</protein>
<dbReference type="SMART" id="SM00398">
    <property type="entry name" value="HMG"/>
    <property type="match status" value="1"/>
</dbReference>
<accession>A0AAN6U259</accession>
<dbReference type="AlphaFoldDB" id="A0AAN6U259"/>
<reference evidence="5" key="2">
    <citation type="submission" date="2023-05" db="EMBL/GenBank/DDBJ databases">
        <authorList>
            <consortium name="Lawrence Berkeley National Laboratory"/>
            <person name="Steindorff A."/>
            <person name="Hensen N."/>
            <person name="Bonometti L."/>
            <person name="Westerberg I."/>
            <person name="Brannstrom I.O."/>
            <person name="Guillou S."/>
            <person name="Cros-Aarteil S."/>
            <person name="Calhoun S."/>
            <person name="Haridas S."/>
            <person name="Kuo A."/>
            <person name="Mondo S."/>
            <person name="Pangilinan J."/>
            <person name="Riley R."/>
            <person name="Labutti K."/>
            <person name="Andreopoulos B."/>
            <person name="Lipzen A."/>
            <person name="Chen C."/>
            <person name="Yanf M."/>
            <person name="Daum C."/>
            <person name="Ng V."/>
            <person name="Clum A."/>
            <person name="Ohm R."/>
            <person name="Martin F."/>
            <person name="Silar P."/>
            <person name="Natvig D."/>
            <person name="Lalanne C."/>
            <person name="Gautier V."/>
            <person name="Ament-Velasquez S.L."/>
            <person name="Kruys A."/>
            <person name="Hutchinson M.I."/>
            <person name="Powell A.J."/>
            <person name="Barry K."/>
            <person name="Miller A.N."/>
            <person name="Grigoriev I.V."/>
            <person name="Debuchy R."/>
            <person name="Gladieux P."/>
            <person name="Thoren M.H."/>
            <person name="Johannesson H."/>
        </authorList>
    </citation>
    <scope>NUCLEOTIDE SEQUENCE</scope>
    <source>
        <strain evidence="5">CBS 731.68</strain>
    </source>
</reference>
<keyword evidence="3" id="KW-0539">Nucleus</keyword>
<dbReference type="RefSeq" id="XP_062648858.1">
    <property type="nucleotide sequence ID" value="XM_062794581.1"/>
</dbReference>
<dbReference type="EMBL" id="MU853226">
    <property type="protein sequence ID" value="KAK4125087.1"/>
    <property type="molecule type" value="Genomic_DNA"/>
</dbReference>
<dbReference type="Gene3D" id="1.10.30.10">
    <property type="entry name" value="High mobility group box domain"/>
    <property type="match status" value="1"/>
</dbReference>
<dbReference type="GO" id="GO:0001228">
    <property type="term" value="F:DNA-binding transcription activator activity, RNA polymerase II-specific"/>
    <property type="evidence" value="ECO:0007669"/>
    <property type="project" value="TreeGrafter"/>
</dbReference>
<name>A0AAN6U259_9PEZI</name>